<comment type="caution">
    <text evidence="1">The sequence shown here is derived from an EMBL/GenBank/DDBJ whole genome shotgun (WGS) entry which is preliminary data.</text>
</comment>
<evidence type="ECO:0000313" key="2">
    <source>
        <dbReference type="Proteomes" id="UP000694050"/>
    </source>
</evidence>
<reference evidence="1" key="1">
    <citation type="submission" date="2021-04" db="EMBL/GenBank/DDBJ databases">
        <title>First draft genome resource for Brassicaceae pathogens Fusarium oxysporum f. sp. raphani and Fusarium oxysporum f. sp. rapae.</title>
        <authorList>
            <person name="Asai S."/>
        </authorList>
    </citation>
    <scope>NUCLEOTIDE SEQUENCE</scope>
    <source>
        <strain evidence="1">Tf1208</strain>
    </source>
</reference>
<gene>
    <name evidence="1" type="ORF">Forpe1208_v000290</name>
</gene>
<accession>A0A8J5UHG5</accession>
<evidence type="ECO:0000313" key="1">
    <source>
        <dbReference type="EMBL" id="KAG7422077.1"/>
    </source>
</evidence>
<dbReference type="AlphaFoldDB" id="A0A8J5UHG5"/>
<organism evidence="1 2">
    <name type="scientific">Fusarium oxysporum f. sp. rapae</name>
    <dbReference type="NCBI Taxonomy" id="485398"/>
    <lineage>
        <taxon>Eukaryota</taxon>
        <taxon>Fungi</taxon>
        <taxon>Dikarya</taxon>
        <taxon>Ascomycota</taxon>
        <taxon>Pezizomycotina</taxon>
        <taxon>Sordariomycetes</taxon>
        <taxon>Hypocreomycetidae</taxon>
        <taxon>Hypocreales</taxon>
        <taxon>Nectriaceae</taxon>
        <taxon>Fusarium</taxon>
        <taxon>Fusarium oxysporum species complex</taxon>
    </lineage>
</organism>
<sequence>MPIDPDERVSELWLRRGQHESVGSEEFETLIVRTTKGRSFIPGLDSVCSFPIGETRKFRYKAIAIFPPEGPSRMFYCRAKHLWTYFAFEQTSQLGNNGNFQGVASWDQLEIEHSFPPSYHPLIDFCSFVTTSASLSDVRTITPCRGWSYPFSGEVTGLLLAYGDSRRGCIGQVRLNYLEPPLPVYSNSFWLGFLDDDDDGSDEWLPWHMNFISFCLSEPVPNEETKYIEIPFGGRLEWAVFGFTIAARHVEEGEPCDGIGQVMAGRNGVLDYASPNIKTFAVPIRVRETGS</sequence>
<proteinExistence type="predicted"/>
<name>A0A8J5UHG5_FUSOX</name>
<dbReference type="Proteomes" id="UP000694050">
    <property type="component" value="Unassembled WGS sequence"/>
</dbReference>
<protein>
    <submittedName>
        <fullName evidence="1">Uncharacterized protein</fullName>
    </submittedName>
</protein>
<dbReference type="EMBL" id="JAELUQ010000001">
    <property type="protein sequence ID" value="KAG7422077.1"/>
    <property type="molecule type" value="Genomic_DNA"/>
</dbReference>